<dbReference type="PANTHER" id="PTHR10010:SF46">
    <property type="entry name" value="SODIUM-DEPENDENT PHOSPHATE TRANSPORT PROTEIN 2B"/>
    <property type="match status" value="1"/>
</dbReference>
<dbReference type="GO" id="GO:0044341">
    <property type="term" value="P:sodium-dependent phosphate transport"/>
    <property type="evidence" value="ECO:0007669"/>
    <property type="project" value="InterPro"/>
</dbReference>
<organism evidence="7 8">
    <name type="scientific">Paramuricea clavata</name>
    <name type="common">Red gorgonian</name>
    <name type="synonym">Violescent sea-whip</name>
    <dbReference type="NCBI Taxonomy" id="317549"/>
    <lineage>
        <taxon>Eukaryota</taxon>
        <taxon>Metazoa</taxon>
        <taxon>Cnidaria</taxon>
        <taxon>Anthozoa</taxon>
        <taxon>Octocorallia</taxon>
        <taxon>Malacalcyonacea</taxon>
        <taxon>Plexauridae</taxon>
        <taxon>Paramuricea</taxon>
    </lineage>
</organism>
<dbReference type="Pfam" id="PF02690">
    <property type="entry name" value="Na_Pi_cotrans"/>
    <property type="match status" value="1"/>
</dbReference>
<dbReference type="InterPro" id="IPR003841">
    <property type="entry name" value="Na/Pi_transpt"/>
</dbReference>
<keyword evidence="5" id="KW-1133">Transmembrane helix</keyword>
<evidence type="ECO:0000256" key="4">
    <source>
        <dbReference type="ARBA" id="ARBA00022692"/>
    </source>
</evidence>
<comment type="similarity">
    <text evidence="2">Belongs to the SLC34A transporter family.</text>
</comment>
<dbReference type="NCBIfam" id="NF037997">
    <property type="entry name" value="Na_Pi_symport"/>
    <property type="match status" value="1"/>
</dbReference>
<keyword evidence="3" id="KW-1003">Cell membrane</keyword>
<comment type="subcellular location">
    <subcellularLocation>
        <location evidence="1">Apical cell membrane</location>
        <topology evidence="1">Multi-pass membrane protein</topology>
    </subcellularLocation>
</comment>
<dbReference type="EMBL" id="CACRXK020013887">
    <property type="protein sequence ID" value="CAB4025908.1"/>
    <property type="molecule type" value="Genomic_DNA"/>
</dbReference>
<name>A0A7D9JBK1_PARCT</name>
<dbReference type="AlphaFoldDB" id="A0A7D9JBK1"/>
<dbReference type="GO" id="GO:0005436">
    <property type="term" value="F:sodium:phosphate symporter activity"/>
    <property type="evidence" value="ECO:0007669"/>
    <property type="project" value="InterPro"/>
</dbReference>
<comment type="caution">
    <text evidence="7">The sequence shown here is derived from an EMBL/GenBank/DDBJ whole genome shotgun (WGS) entry which is preliminary data.</text>
</comment>
<keyword evidence="6" id="KW-0472">Membrane</keyword>
<evidence type="ECO:0000313" key="8">
    <source>
        <dbReference type="Proteomes" id="UP001152795"/>
    </source>
</evidence>
<protein>
    <submittedName>
        <fullName evidence="7">Sodium-dependent phosphate transport 2B</fullName>
    </submittedName>
</protein>
<accession>A0A7D9JBK1</accession>
<evidence type="ECO:0000256" key="1">
    <source>
        <dbReference type="ARBA" id="ARBA00004424"/>
    </source>
</evidence>
<dbReference type="PANTHER" id="PTHR10010">
    <property type="entry name" value="SOLUTE CARRIER FAMILY 34 SODIUM PHOSPHATE , MEMBER 2-RELATED"/>
    <property type="match status" value="1"/>
</dbReference>
<gene>
    <name evidence="7" type="ORF">PACLA_8A084411</name>
</gene>
<evidence type="ECO:0000313" key="7">
    <source>
        <dbReference type="EMBL" id="CAB4025908.1"/>
    </source>
</evidence>
<dbReference type="GO" id="GO:0016324">
    <property type="term" value="C:apical plasma membrane"/>
    <property type="evidence" value="ECO:0007669"/>
    <property type="project" value="UniProtKB-SubCell"/>
</dbReference>
<evidence type="ECO:0000256" key="2">
    <source>
        <dbReference type="ARBA" id="ARBA00005808"/>
    </source>
</evidence>
<keyword evidence="8" id="KW-1185">Reference proteome</keyword>
<evidence type="ECO:0000256" key="5">
    <source>
        <dbReference type="ARBA" id="ARBA00022989"/>
    </source>
</evidence>
<dbReference type="NCBIfam" id="TIGR01013">
    <property type="entry name" value="2a58"/>
    <property type="match status" value="1"/>
</dbReference>
<evidence type="ECO:0000256" key="6">
    <source>
        <dbReference type="ARBA" id="ARBA00023136"/>
    </source>
</evidence>
<evidence type="ECO:0000256" key="3">
    <source>
        <dbReference type="ARBA" id="ARBA00022475"/>
    </source>
</evidence>
<dbReference type="OrthoDB" id="76259at2759"/>
<dbReference type="Proteomes" id="UP001152795">
    <property type="component" value="Unassembled WGS sequence"/>
</dbReference>
<keyword evidence="4" id="KW-0812">Transmembrane</keyword>
<reference evidence="7" key="1">
    <citation type="submission" date="2020-04" db="EMBL/GenBank/DDBJ databases">
        <authorList>
            <person name="Alioto T."/>
            <person name="Alioto T."/>
            <person name="Gomez Garrido J."/>
        </authorList>
    </citation>
    <scope>NUCLEOTIDE SEQUENCE</scope>
    <source>
        <strain evidence="7">A484AB</strain>
    </source>
</reference>
<sequence length="436" mass="48301">MQVRHAIPIVMGANIGTSVTNILVSLGHAGDRNQFRRAFAGATVHDVFNWLCVLVLLPCEIAFGYLYRLTKMITKASGAKGDQETKVEFLKKITKPFTNLVIQIDKKVLEELAKGDVDSDKSLIKSCKDKVFFNTTTNTSVTVDVKPCSFIFHDTGLSDTVVGIILLCASLFILCVCLLGIVKILHSMLRGHLAVVVKRTINADFPGHFKHLTGYFAILVGAGMTVLVQSSSVFTSTLTPLVGVGIVTIERIYPLTLGANIGTTGTAILAALAATSNFDSAIQIALCHLFFNITGILIFYPIPFMRNIPIKFAKKLGNITAEYRWFAVLYLLFCFFLFPAAIFGLSIAGWEIMLAVMLPLVALFIFVLVINILQRKSPNVLPKMLQTWTWAPTYFRSLKPYDRKIAKFIEFWKACCPQRQSSSSNDVCEETYITQV</sequence>
<proteinExistence type="inferred from homology"/>